<dbReference type="GO" id="GO:0005524">
    <property type="term" value="F:ATP binding"/>
    <property type="evidence" value="ECO:0007669"/>
    <property type="project" value="UniProtKB-KW"/>
</dbReference>
<name>A0A6J4T7Y9_9ACTN</name>
<organism evidence="2">
    <name type="scientific">uncultured Solirubrobacteraceae bacterium</name>
    <dbReference type="NCBI Taxonomy" id="1162706"/>
    <lineage>
        <taxon>Bacteria</taxon>
        <taxon>Bacillati</taxon>
        <taxon>Actinomycetota</taxon>
        <taxon>Thermoleophilia</taxon>
        <taxon>Solirubrobacterales</taxon>
        <taxon>Solirubrobacteraceae</taxon>
        <taxon>environmental samples</taxon>
    </lineage>
</organism>
<accession>A0A6J4T7Y9</accession>
<feature type="region of interest" description="Disordered" evidence="1">
    <location>
        <begin position="1"/>
        <end position="115"/>
    </location>
</feature>
<dbReference type="EMBL" id="CADCVS010000360">
    <property type="protein sequence ID" value="CAA9516142.1"/>
    <property type="molecule type" value="Genomic_DNA"/>
</dbReference>
<evidence type="ECO:0000256" key="1">
    <source>
        <dbReference type="SAM" id="MobiDB-lite"/>
    </source>
</evidence>
<protein>
    <submittedName>
        <fullName evidence="2">ABC transporter, ATP-binding protein</fullName>
    </submittedName>
</protein>
<feature type="compositionally biased region" description="Low complexity" evidence="1">
    <location>
        <begin position="27"/>
        <end position="50"/>
    </location>
</feature>
<feature type="compositionally biased region" description="Pro residues" evidence="1">
    <location>
        <begin position="1"/>
        <end position="14"/>
    </location>
</feature>
<gene>
    <name evidence="2" type="ORF">AVDCRST_MAG30-2773</name>
</gene>
<feature type="compositionally biased region" description="Low complexity" evidence="1">
    <location>
        <begin position="105"/>
        <end position="115"/>
    </location>
</feature>
<evidence type="ECO:0000313" key="2">
    <source>
        <dbReference type="EMBL" id="CAA9516142.1"/>
    </source>
</evidence>
<dbReference type="AlphaFoldDB" id="A0A6J4T7Y9"/>
<keyword evidence="2" id="KW-0067">ATP-binding</keyword>
<feature type="region of interest" description="Disordered" evidence="1">
    <location>
        <begin position="198"/>
        <end position="252"/>
    </location>
</feature>
<feature type="non-terminal residue" evidence="2">
    <location>
        <position position="1"/>
    </location>
</feature>
<feature type="non-terminal residue" evidence="2">
    <location>
        <position position="252"/>
    </location>
</feature>
<proteinExistence type="predicted"/>
<feature type="compositionally biased region" description="Basic residues" evidence="1">
    <location>
        <begin position="67"/>
        <end position="90"/>
    </location>
</feature>
<feature type="compositionally biased region" description="Basic residues" evidence="1">
    <location>
        <begin position="218"/>
        <end position="241"/>
    </location>
</feature>
<sequence length="252" mass="27683">GPHTRPPALRPRPLPAGGRVPRRAAWRGRAAPLRPAGGAGPRVARPQRGGDVPGGRQRLGEVDPRRGARRGGRLRGRRRPARPRPLRPRRVRDPLGRARRRARARAGPVQAAGGLLPAGGELLRRRGADRRQGARGRLRRREAPRAVARRVLPRARGEPLRRRRVVRARRAGGRPLGHERARLPRGHALRGERRLAVPGRHPLPHPARLSRCPDLRGGARRRRGDRLRGRRGGAAHARLHRGAGAVPAAPAL</sequence>
<reference evidence="2" key="1">
    <citation type="submission" date="2020-02" db="EMBL/GenBank/DDBJ databases">
        <authorList>
            <person name="Meier V. D."/>
        </authorList>
    </citation>
    <scope>NUCLEOTIDE SEQUENCE</scope>
    <source>
        <strain evidence="2">AVDCRST_MAG30</strain>
    </source>
</reference>
<keyword evidence="2" id="KW-0547">Nucleotide-binding</keyword>